<dbReference type="Pfam" id="PF14312">
    <property type="entry name" value="FG-GAP_2"/>
    <property type="match status" value="5"/>
</dbReference>
<evidence type="ECO:0000256" key="2">
    <source>
        <dbReference type="ARBA" id="ARBA00022737"/>
    </source>
</evidence>
<dbReference type="SUPFAM" id="SSF50965">
    <property type="entry name" value="Galactose oxidase, central domain"/>
    <property type="match status" value="1"/>
</dbReference>
<dbReference type="SUPFAM" id="SSF69318">
    <property type="entry name" value="Integrin alpha N-terminal domain"/>
    <property type="match status" value="1"/>
</dbReference>
<protein>
    <recommendedName>
        <fullName evidence="7">FG-GAP repeat protein</fullName>
    </recommendedName>
</protein>
<dbReference type="Proteomes" id="UP000320390">
    <property type="component" value="Chromosome"/>
</dbReference>
<dbReference type="InterPro" id="IPR013517">
    <property type="entry name" value="FG-GAP"/>
</dbReference>
<evidence type="ECO:0000256" key="3">
    <source>
        <dbReference type="ARBA" id="ARBA00023180"/>
    </source>
</evidence>
<sequence length="660" mass="67732" precursor="true">MFSRLSLTALPAALALTLFTAAPAHAQFCDTELIPGFPEVSAQAGSSVSLSGTLAAIGSPFASGGLSAPGTNGAGSVSLFEQSGGEWSLTTTLFSPNPEPEGQFGYDVAIEGDLLLVGAPFEDSGAVNSGRTYLYRRIGGAWTLTDTILELSQSQESRFGHSVSVSGTRLAISAIRSSFFGPSAGAAYFYRAGGGSVVFEDRVGPNPVTANGFFGTSVSLSGSICAVGAVFDGAIANNEGSAYVFERQPNSTWNQYAKVVPPVSQSSAFFGVAVKLVGGVLVVGAEGINNGASSGRSGSAFVFRDQGNGSYGQEAELGSPTPISNGNFGRAVTLAPGRIAVAEIGGGGAVHTYVRVANQWTYEQTILGLNHMNGDGFGTDVGLIGDALLVGAPTRSTSIPVSGAAFVYDLDFEDCNANGLNDFCEIATTPGLDCDSNGLLDTCEIAAGTGVDCNANWVLDSCEIAAQSFLDCDSNGVLDTCEISTNPGLDCNSNQRLDVCDIADGTEPDVNGNLVPDGCESVGFNPGCQTINNSTGVVGGLTAFGIETALANDIVLVASDIPLNTFGYPIVSRMSAQVIPPGAAGFRCVGGSVGRDYGNIFNTMQTGGALLPIDLTAIPSPSGLITATAGETWYWQLWHRDSFGGALTSTFTDSIIFTFQ</sequence>
<dbReference type="RefSeq" id="WP_419190171.1">
    <property type="nucleotide sequence ID" value="NZ_CP036434.1"/>
</dbReference>
<dbReference type="Gene3D" id="2.130.10.130">
    <property type="entry name" value="Integrin alpha, N-terminal"/>
    <property type="match status" value="1"/>
</dbReference>
<dbReference type="InterPro" id="IPR013519">
    <property type="entry name" value="Int_alpha_beta-p"/>
</dbReference>
<evidence type="ECO:0000256" key="1">
    <source>
        <dbReference type="ARBA" id="ARBA00022729"/>
    </source>
</evidence>
<gene>
    <name evidence="5" type="ORF">Poly30_28550</name>
</gene>
<keyword evidence="2" id="KW-0677">Repeat</keyword>
<feature type="chain" id="PRO_5022015154" description="FG-GAP repeat protein" evidence="4">
    <location>
        <begin position="27"/>
        <end position="660"/>
    </location>
</feature>
<dbReference type="PANTHER" id="PTHR36220:SF1">
    <property type="entry name" value="GAMMA TUBULIN COMPLEX COMPONENT C-TERMINAL DOMAIN-CONTAINING PROTEIN"/>
    <property type="match status" value="1"/>
</dbReference>
<evidence type="ECO:0008006" key="7">
    <source>
        <dbReference type="Google" id="ProtNLM"/>
    </source>
</evidence>
<accession>A0A518ETB2</accession>
<dbReference type="InterPro" id="IPR028994">
    <property type="entry name" value="Integrin_alpha_N"/>
</dbReference>
<dbReference type="PANTHER" id="PTHR36220">
    <property type="entry name" value="UNNAMED PRODUCT"/>
    <property type="match status" value="1"/>
</dbReference>
<dbReference type="SMART" id="SM00191">
    <property type="entry name" value="Int_alpha"/>
    <property type="match status" value="2"/>
</dbReference>
<dbReference type="EMBL" id="CP036434">
    <property type="protein sequence ID" value="QDV07331.1"/>
    <property type="molecule type" value="Genomic_DNA"/>
</dbReference>
<keyword evidence="3" id="KW-0325">Glycoprotein</keyword>
<reference evidence="5 6" key="1">
    <citation type="submission" date="2019-02" db="EMBL/GenBank/DDBJ databases">
        <title>Deep-cultivation of Planctomycetes and their phenomic and genomic characterization uncovers novel biology.</title>
        <authorList>
            <person name="Wiegand S."/>
            <person name="Jogler M."/>
            <person name="Boedeker C."/>
            <person name="Pinto D."/>
            <person name="Vollmers J."/>
            <person name="Rivas-Marin E."/>
            <person name="Kohn T."/>
            <person name="Peeters S.H."/>
            <person name="Heuer A."/>
            <person name="Rast P."/>
            <person name="Oberbeckmann S."/>
            <person name="Bunk B."/>
            <person name="Jeske O."/>
            <person name="Meyerdierks A."/>
            <person name="Storesund J.E."/>
            <person name="Kallscheuer N."/>
            <person name="Luecker S."/>
            <person name="Lage O.M."/>
            <person name="Pohl T."/>
            <person name="Merkel B.J."/>
            <person name="Hornburger P."/>
            <person name="Mueller R.-W."/>
            <person name="Bruemmer F."/>
            <person name="Labrenz M."/>
            <person name="Spormann A.M."/>
            <person name="Op den Camp H."/>
            <person name="Overmann J."/>
            <person name="Amann R."/>
            <person name="Jetten M.S.M."/>
            <person name="Mascher T."/>
            <person name="Medema M.H."/>
            <person name="Devos D.P."/>
            <person name="Kaster A.-K."/>
            <person name="Ovreas L."/>
            <person name="Rohde M."/>
            <person name="Galperin M.Y."/>
            <person name="Jogler C."/>
        </authorList>
    </citation>
    <scope>NUCLEOTIDE SEQUENCE [LARGE SCALE GENOMIC DNA]</scope>
    <source>
        <strain evidence="5 6">Poly30</strain>
    </source>
</reference>
<name>A0A518ETB2_9BACT</name>
<keyword evidence="6" id="KW-1185">Reference proteome</keyword>
<feature type="signal peptide" evidence="4">
    <location>
        <begin position="1"/>
        <end position="26"/>
    </location>
</feature>
<proteinExistence type="predicted"/>
<dbReference type="PROSITE" id="PS51470">
    <property type="entry name" value="FG_GAP"/>
    <property type="match status" value="1"/>
</dbReference>
<organism evidence="5 6">
    <name type="scientific">Saltatorellus ferox</name>
    <dbReference type="NCBI Taxonomy" id="2528018"/>
    <lineage>
        <taxon>Bacteria</taxon>
        <taxon>Pseudomonadati</taxon>
        <taxon>Planctomycetota</taxon>
        <taxon>Planctomycetia</taxon>
        <taxon>Planctomycetia incertae sedis</taxon>
        <taxon>Saltatorellus</taxon>
    </lineage>
</organism>
<dbReference type="InterPro" id="IPR011043">
    <property type="entry name" value="Gal_Oxase/kelch_b-propeller"/>
</dbReference>
<keyword evidence="1 4" id="KW-0732">Signal</keyword>
<evidence type="ECO:0000313" key="5">
    <source>
        <dbReference type="EMBL" id="QDV07331.1"/>
    </source>
</evidence>
<evidence type="ECO:0000313" key="6">
    <source>
        <dbReference type="Proteomes" id="UP000320390"/>
    </source>
</evidence>
<evidence type="ECO:0000256" key="4">
    <source>
        <dbReference type="SAM" id="SignalP"/>
    </source>
</evidence>
<dbReference type="AlphaFoldDB" id="A0A518ETB2"/>